<reference evidence="2" key="1">
    <citation type="submission" date="2016-07" db="EMBL/GenBank/DDBJ databases">
        <authorList>
            <person name="Florea S."/>
            <person name="Webb J.S."/>
            <person name="Jaromczyk J."/>
            <person name="Schardl C.L."/>
        </authorList>
    </citation>
    <scope>NUCLEOTIDE SEQUENCE [LARGE SCALE GENOMIC DNA]</scope>
    <source>
        <strain evidence="2">CC-VM-7</strain>
    </source>
</reference>
<evidence type="ECO:0000313" key="1">
    <source>
        <dbReference type="EMBL" id="OCA74382.1"/>
    </source>
</evidence>
<protein>
    <submittedName>
        <fullName evidence="1">Uncharacterized protein</fullName>
    </submittedName>
</protein>
<dbReference type="AlphaFoldDB" id="A0A1B8ZS22"/>
<accession>A0A1B8ZS22</accession>
<name>A0A1B8ZS22_9FLAO</name>
<comment type="caution">
    <text evidence="1">The sequence shown here is derived from an EMBL/GenBank/DDBJ whole genome shotgun (WGS) entry which is preliminary data.</text>
</comment>
<dbReference type="EMBL" id="MAYG01000001">
    <property type="protein sequence ID" value="OCA74382.1"/>
    <property type="molecule type" value="Genomic_DNA"/>
</dbReference>
<sequence length="381" mass="46020">MIDLDEIFIESFSGNKKNIREVHRFQNGDLVTSAFFENLKKIRDLNFKDPERFETIYEHHEHYYLQQTYDRSKNITGCSISIKNPFEGPDQFETYALISKEWLEKNIEEENALTKFIILKADNDEISYTFKGERLTEVIFDIKGYEDSYHITTVYSEDQKTCHVWKKYINAEYPTVMKTYEFTDNMVIEREGDRIKYIVSDETDRVIRIGDFLYNEEKLHLFKHYMQTEDQDTFSKIMKHIHLEIFNYDEFDNLTLHETSFYRPDFSKDRLTPQLEEIEYFDQYNIHYGSVYCKTKDDYDDYSGGENRLEYLEGRVNEYNKKDELIAIHYIENEKKTHAEFFSPTNFSTEKYDEYGNTIEWYTENKVTNTIESIKQEIIYQ</sequence>
<dbReference type="Proteomes" id="UP000093432">
    <property type="component" value="Unassembled WGS sequence"/>
</dbReference>
<dbReference type="RefSeq" id="WP_065398370.1">
    <property type="nucleotide sequence ID" value="NZ_MAYG01000001.1"/>
</dbReference>
<evidence type="ECO:0000313" key="2">
    <source>
        <dbReference type="Proteomes" id="UP000093432"/>
    </source>
</evidence>
<dbReference type="STRING" id="651561.BBI00_08580"/>
<dbReference type="OrthoDB" id="1274150at2"/>
<gene>
    <name evidence="1" type="ORF">BBI00_08580</name>
</gene>
<proteinExistence type="predicted"/>
<organism evidence="1 2">
    <name type="scientific">Chryseobacterium arthrosphaerae</name>
    <dbReference type="NCBI Taxonomy" id="651561"/>
    <lineage>
        <taxon>Bacteria</taxon>
        <taxon>Pseudomonadati</taxon>
        <taxon>Bacteroidota</taxon>
        <taxon>Flavobacteriia</taxon>
        <taxon>Flavobacteriales</taxon>
        <taxon>Weeksellaceae</taxon>
        <taxon>Chryseobacterium group</taxon>
        <taxon>Chryseobacterium</taxon>
    </lineage>
</organism>